<dbReference type="PRINTS" id="PR00107">
    <property type="entry name" value="PHOSPHOCPHPR"/>
</dbReference>
<protein>
    <recommendedName>
        <fullName evidence="3">Phosphocarrier protein HPr</fullName>
    </recommendedName>
</protein>
<dbReference type="Gene3D" id="3.40.50.720">
    <property type="entry name" value="NAD(P)-binding Rossmann-like Domain"/>
    <property type="match status" value="2"/>
</dbReference>
<dbReference type="PROSITE" id="PS00671">
    <property type="entry name" value="D_2_HYDROXYACID_DH_3"/>
    <property type="match status" value="1"/>
</dbReference>
<dbReference type="Pfam" id="PF00389">
    <property type="entry name" value="2-Hacid_dh"/>
    <property type="match status" value="1"/>
</dbReference>
<dbReference type="Pfam" id="PF02826">
    <property type="entry name" value="2-Hacid_dh_C"/>
    <property type="match status" value="1"/>
</dbReference>
<evidence type="ECO:0000256" key="4">
    <source>
        <dbReference type="ARBA" id="ARBA00023002"/>
    </source>
</evidence>
<comment type="caution">
    <text evidence="8">The sequence shown here is derived from an EMBL/GenBank/DDBJ whole genome shotgun (WGS) entry which is preliminary data.</text>
</comment>
<sequence length="434" mass="47129">MKKFSYVVDNPMGVHARPAALLAQLCVNLKSAVVVECNGKTASGNNVLQILALGAKKGDTLNVSAEGDDEEAAISQIEELFNGEFTEKEEYDVLKVAFFGTKDYDRTFFSELTKDKGPGTYNCDIKYFSVRLTPETASLAKGYDAVCIFVNDEAPRQVVEELAAGGVKLILLRCAGFNNVDLQAAKECNIKVARVPAYSPYAVAEHAMAIIQEANRRLGKAYNKVRDNNFALSGLLGVDLHNKVCGVMGTGKIGQCFARIAKGYGMTVIGWDAYPNQALVDEGLLTYVSKDELLEKADLISLHAPLIMGEGGTYHLIDADAISKMKDNVMLVNSARGPLIDAEALIAALKQGKFHAVALDVYEGEDANVYTDRSDEALHSSITARLQMFPNLVLTSHQAFFTREALQAIAVVTMENARNFNEGNDLGFAECKAQ</sequence>
<evidence type="ECO:0000256" key="2">
    <source>
        <dbReference type="ARBA" id="ARBA00005854"/>
    </source>
</evidence>
<dbReference type="InterPro" id="IPR036291">
    <property type="entry name" value="NAD(P)-bd_dom_sf"/>
</dbReference>
<accession>A0A0R2H9T5</accession>
<dbReference type="SUPFAM" id="SSF51735">
    <property type="entry name" value="NAD(P)-binding Rossmann-fold domains"/>
    <property type="match status" value="1"/>
</dbReference>
<dbReference type="NCBIfam" id="TIGR01003">
    <property type="entry name" value="PTS_HPr_family"/>
    <property type="match status" value="1"/>
</dbReference>
<dbReference type="InterPro" id="IPR058205">
    <property type="entry name" value="D-LDH-like"/>
</dbReference>
<dbReference type="PATRIC" id="fig|1410657.5.peg.978"/>
<dbReference type="GO" id="GO:0008720">
    <property type="term" value="F:D-lactate dehydrogenase (NAD+) activity"/>
    <property type="evidence" value="ECO:0007669"/>
    <property type="project" value="TreeGrafter"/>
</dbReference>
<dbReference type="PROSITE" id="PS00369">
    <property type="entry name" value="PTS_HPR_HIS"/>
    <property type="match status" value="1"/>
</dbReference>
<dbReference type="SUPFAM" id="SSF55594">
    <property type="entry name" value="HPr-like"/>
    <property type="match status" value="1"/>
</dbReference>
<evidence type="ECO:0000259" key="7">
    <source>
        <dbReference type="PROSITE" id="PS51350"/>
    </source>
</evidence>
<evidence type="ECO:0000256" key="3">
    <source>
        <dbReference type="ARBA" id="ARBA00020422"/>
    </source>
</evidence>
<dbReference type="AlphaFoldDB" id="A0A0R2H9T5"/>
<evidence type="ECO:0000256" key="6">
    <source>
        <dbReference type="RuleBase" id="RU003719"/>
    </source>
</evidence>
<dbReference type="CDD" id="cd12183">
    <property type="entry name" value="LDH_like_2"/>
    <property type="match status" value="1"/>
</dbReference>
<organism evidence="8 9">
    <name type="scientific">Kandleria vitulina DSM 20405</name>
    <dbReference type="NCBI Taxonomy" id="1410657"/>
    <lineage>
        <taxon>Bacteria</taxon>
        <taxon>Bacillati</taxon>
        <taxon>Bacillota</taxon>
        <taxon>Erysipelotrichia</taxon>
        <taxon>Erysipelotrichales</taxon>
        <taxon>Coprobacillaceae</taxon>
        <taxon>Kandleria</taxon>
    </lineage>
</organism>
<dbReference type="InterPro" id="IPR001020">
    <property type="entry name" value="PTS_HPr_His_P_site"/>
</dbReference>
<dbReference type="EMBL" id="JQBL01000024">
    <property type="protein sequence ID" value="KRN49631.1"/>
    <property type="molecule type" value="Genomic_DNA"/>
</dbReference>
<dbReference type="InterPro" id="IPR035895">
    <property type="entry name" value="HPr-like_sf"/>
</dbReference>
<dbReference type="InterPro" id="IPR029753">
    <property type="entry name" value="D-isomer_DH_CS"/>
</dbReference>
<dbReference type="PROSITE" id="PS51350">
    <property type="entry name" value="PTS_HPR_DOM"/>
    <property type="match status" value="1"/>
</dbReference>
<reference evidence="8 9" key="1">
    <citation type="journal article" date="2015" name="Genome Announc.">
        <title>Expanding the biotechnology potential of lactobacilli through comparative genomics of 213 strains and associated genera.</title>
        <authorList>
            <person name="Sun Z."/>
            <person name="Harris H.M."/>
            <person name="McCann A."/>
            <person name="Guo C."/>
            <person name="Argimon S."/>
            <person name="Zhang W."/>
            <person name="Yang X."/>
            <person name="Jeffery I.B."/>
            <person name="Cooney J.C."/>
            <person name="Kagawa T.F."/>
            <person name="Liu W."/>
            <person name="Song Y."/>
            <person name="Salvetti E."/>
            <person name="Wrobel A."/>
            <person name="Rasinkangas P."/>
            <person name="Parkhill J."/>
            <person name="Rea M.C."/>
            <person name="O'Sullivan O."/>
            <person name="Ritari J."/>
            <person name="Douillard F.P."/>
            <person name="Paul Ross R."/>
            <person name="Yang R."/>
            <person name="Briner A.E."/>
            <person name="Felis G.E."/>
            <person name="de Vos W.M."/>
            <person name="Barrangou R."/>
            <person name="Klaenhammer T.R."/>
            <person name="Caufield P.W."/>
            <person name="Cui Y."/>
            <person name="Zhang H."/>
            <person name="O'Toole P.W."/>
        </authorList>
    </citation>
    <scope>NUCLEOTIDE SEQUENCE [LARGE SCALE GENOMIC DNA]</scope>
    <source>
        <strain evidence="8 9">DSM 20405</strain>
    </source>
</reference>
<dbReference type="Pfam" id="PF00381">
    <property type="entry name" value="PTS-HPr"/>
    <property type="match status" value="1"/>
</dbReference>
<keyword evidence="4 6" id="KW-0560">Oxidoreductase</keyword>
<dbReference type="Gene3D" id="3.30.1340.10">
    <property type="entry name" value="HPr-like"/>
    <property type="match status" value="1"/>
</dbReference>
<comment type="function">
    <text evidence="1">General (non sugar-specific) component of the phosphoenolpyruvate-dependent sugar phosphotransferase system (sugar PTS). This major carbohydrate active-transport system catalyzes the phosphorylation of incoming sugar substrates concomitantly with their translocation across the cell membrane. The phosphoryl group from phosphoenolpyruvate (PEP) is transferred to the phosphoryl carrier protein HPr by enzyme I. Phospho-HPr then transfers it to the PTS EIIA domain.</text>
</comment>
<evidence type="ECO:0000256" key="5">
    <source>
        <dbReference type="ARBA" id="ARBA00023027"/>
    </source>
</evidence>
<dbReference type="GO" id="GO:0051287">
    <property type="term" value="F:NAD binding"/>
    <property type="evidence" value="ECO:0007669"/>
    <property type="project" value="InterPro"/>
</dbReference>
<name>A0A0R2H9T5_9FIRM</name>
<dbReference type="PANTHER" id="PTHR43026:SF1">
    <property type="entry name" value="2-HYDROXYACID DEHYDROGENASE HOMOLOG 1-RELATED"/>
    <property type="match status" value="1"/>
</dbReference>
<evidence type="ECO:0000313" key="8">
    <source>
        <dbReference type="EMBL" id="KRN49631.1"/>
    </source>
</evidence>
<feature type="domain" description="HPr" evidence="7">
    <location>
        <begin position="1"/>
        <end position="88"/>
    </location>
</feature>
<evidence type="ECO:0000256" key="1">
    <source>
        <dbReference type="ARBA" id="ARBA00003681"/>
    </source>
</evidence>
<keyword evidence="5" id="KW-0520">NAD</keyword>
<dbReference type="PANTHER" id="PTHR43026">
    <property type="entry name" value="2-HYDROXYACID DEHYDROGENASE HOMOLOG 1-RELATED"/>
    <property type="match status" value="1"/>
</dbReference>
<dbReference type="InterPro" id="IPR006140">
    <property type="entry name" value="D-isomer_DH_NAD-bd"/>
</dbReference>
<comment type="similarity">
    <text evidence="2 6">Belongs to the D-isomer specific 2-hydroxyacid dehydrogenase family.</text>
</comment>
<dbReference type="SUPFAM" id="SSF52283">
    <property type="entry name" value="Formate/glycerate dehydrogenase catalytic domain-like"/>
    <property type="match status" value="1"/>
</dbReference>
<proteinExistence type="inferred from homology"/>
<dbReference type="CDD" id="cd00367">
    <property type="entry name" value="PTS-HPr_like"/>
    <property type="match status" value="1"/>
</dbReference>
<dbReference type="InterPro" id="IPR000032">
    <property type="entry name" value="HPr-like"/>
</dbReference>
<keyword evidence="9" id="KW-1185">Reference proteome</keyword>
<dbReference type="InterPro" id="IPR006139">
    <property type="entry name" value="D-isomer_2_OHA_DH_cat_dom"/>
</dbReference>
<gene>
    <name evidence="8" type="ORF">IV49_GL000940</name>
</gene>
<evidence type="ECO:0000313" key="9">
    <source>
        <dbReference type="Proteomes" id="UP000051841"/>
    </source>
</evidence>
<dbReference type="RefSeq" id="WP_029070850.1">
    <property type="nucleotide sequence ID" value="NZ_JNKN01000016.1"/>
</dbReference>
<dbReference type="Proteomes" id="UP000051841">
    <property type="component" value="Unassembled WGS sequence"/>
</dbReference>